<evidence type="ECO:0000313" key="2">
    <source>
        <dbReference type="Proteomes" id="UP001139028"/>
    </source>
</evidence>
<dbReference type="EMBL" id="JALBWM010000057">
    <property type="protein sequence ID" value="MCO1335303.1"/>
    <property type="molecule type" value="Genomic_DNA"/>
</dbReference>
<proteinExistence type="predicted"/>
<protein>
    <submittedName>
        <fullName evidence="1">DUF1272 domain-containing protein</fullName>
    </submittedName>
</protein>
<dbReference type="Pfam" id="PF06906">
    <property type="entry name" value="DUF1272"/>
    <property type="match status" value="1"/>
</dbReference>
<sequence>MLQIRPNCESCDRDLPPDSPEARICTYECTFCQSCVETLLSNVCPNCGGNFCPRPLRPRVARRNGVGIEFQPASKQRMHTAFSPDEIREFANGTKDINPADR</sequence>
<organism evidence="1 2">
    <name type="scientific">Microbulbifer okhotskensis</name>
    <dbReference type="NCBI Taxonomy" id="2926617"/>
    <lineage>
        <taxon>Bacteria</taxon>
        <taxon>Pseudomonadati</taxon>
        <taxon>Pseudomonadota</taxon>
        <taxon>Gammaproteobacteria</taxon>
        <taxon>Cellvibrionales</taxon>
        <taxon>Microbulbiferaceae</taxon>
        <taxon>Microbulbifer</taxon>
    </lineage>
</organism>
<dbReference type="InterPro" id="IPR010696">
    <property type="entry name" value="DUF1272"/>
</dbReference>
<dbReference type="RefSeq" id="WP_252468930.1">
    <property type="nucleotide sequence ID" value="NZ_JALBWM010000057.1"/>
</dbReference>
<comment type="caution">
    <text evidence="1">The sequence shown here is derived from an EMBL/GenBank/DDBJ whole genome shotgun (WGS) entry which is preliminary data.</text>
</comment>
<keyword evidence="2" id="KW-1185">Reference proteome</keyword>
<gene>
    <name evidence="1" type="ORF">MO867_13275</name>
</gene>
<dbReference type="Proteomes" id="UP001139028">
    <property type="component" value="Unassembled WGS sequence"/>
</dbReference>
<reference evidence="1" key="1">
    <citation type="journal article" date="2022" name="Arch. Microbiol.">
        <title>Microbulbifer okhotskensis sp. nov., isolated from a deep bottom sediment of the Okhotsk Sea.</title>
        <authorList>
            <person name="Romanenko L."/>
            <person name="Kurilenko V."/>
            <person name="Otstavnykh N."/>
            <person name="Velansky P."/>
            <person name="Isaeva M."/>
            <person name="Mikhailov V."/>
        </authorList>
    </citation>
    <scope>NUCLEOTIDE SEQUENCE</scope>
    <source>
        <strain evidence="1">OS29</strain>
    </source>
</reference>
<accession>A0A9X2ET62</accession>
<name>A0A9X2ET62_9GAMM</name>
<evidence type="ECO:0000313" key="1">
    <source>
        <dbReference type="EMBL" id="MCO1335303.1"/>
    </source>
</evidence>
<dbReference type="AlphaFoldDB" id="A0A9X2ET62"/>